<dbReference type="GO" id="GO:0020037">
    <property type="term" value="F:heme binding"/>
    <property type="evidence" value="ECO:0007669"/>
    <property type="project" value="InterPro"/>
</dbReference>
<dbReference type="PANTHER" id="PTHR33751:SF1">
    <property type="entry name" value="CBB3-TYPE CYTOCHROME C OXIDASE SUBUNIT FIXP"/>
    <property type="match status" value="1"/>
</dbReference>
<keyword evidence="6" id="KW-0812">Transmembrane</keyword>
<evidence type="ECO:0000256" key="7">
    <source>
        <dbReference type="SAM" id="SignalP"/>
    </source>
</evidence>
<feature type="transmembrane region" description="Helical" evidence="6">
    <location>
        <begin position="93"/>
        <end position="113"/>
    </location>
</feature>
<feature type="transmembrane region" description="Helical" evidence="6">
    <location>
        <begin position="223"/>
        <end position="242"/>
    </location>
</feature>
<dbReference type="Proteomes" id="UP000248745">
    <property type="component" value="Unassembled WGS sequence"/>
</dbReference>
<proteinExistence type="predicted"/>
<dbReference type="Gene3D" id="6.10.280.130">
    <property type="match status" value="1"/>
</dbReference>
<gene>
    <name evidence="9" type="ORF">DN068_18800</name>
</gene>
<evidence type="ECO:0000256" key="3">
    <source>
        <dbReference type="ARBA" id="ARBA00023004"/>
    </source>
</evidence>
<organism evidence="9 10">
    <name type="scientific">Taibaiella soli</name>
    <dbReference type="NCBI Taxonomy" id="1649169"/>
    <lineage>
        <taxon>Bacteria</taxon>
        <taxon>Pseudomonadati</taxon>
        <taxon>Bacteroidota</taxon>
        <taxon>Chitinophagia</taxon>
        <taxon>Chitinophagales</taxon>
        <taxon>Chitinophagaceae</taxon>
        <taxon>Taibaiella</taxon>
    </lineage>
</organism>
<keyword evidence="3 4" id="KW-0408">Iron</keyword>
<sequence length="401" mass="43827">MINNPIKRTFMRPYFLKTSFIIAALAFPAVLFAADPAPTPDRDAFSFNAVLVGLVSLIIVLLFVIGVAANVLRQLSFVYREKMRAAKTEKTSGSSTSIITGLLLLMAICLPAFSALAADGDAAAPVVAPVSKFINGIPKDDYYAILAIIILELLVLTVLLVNIRILVRVLSARPETERIAKAIVRRSFWERFNKSVALDKEKDITLDHDYDGIQELDNSLPPWWKYGFYATIIVSIVYLWYYHASGQGPSSYDEYVASVEKGKEEVAAYLATSANNVDENTVTVITDKGQLDAAKNIFETTCSACHAKDGGGGIGPNLTDDHWLHGGGIKDIFKSIKYGWQDKGMKSWKDDYSPKQIAELASYIKSLQGSKPANPKDPQGDLYVEGKTAAPAATTDSTKAN</sequence>
<dbReference type="PANTHER" id="PTHR33751">
    <property type="entry name" value="CBB3-TYPE CYTOCHROME C OXIDASE SUBUNIT FIXP"/>
    <property type="match status" value="1"/>
</dbReference>
<dbReference type="PROSITE" id="PS51007">
    <property type="entry name" value="CYTC"/>
    <property type="match status" value="1"/>
</dbReference>
<dbReference type="GO" id="GO:0009055">
    <property type="term" value="F:electron transfer activity"/>
    <property type="evidence" value="ECO:0007669"/>
    <property type="project" value="InterPro"/>
</dbReference>
<feature type="region of interest" description="Disordered" evidence="5">
    <location>
        <begin position="367"/>
        <end position="401"/>
    </location>
</feature>
<evidence type="ECO:0000256" key="1">
    <source>
        <dbReference type="ARBA" id="ARBA00022617"/>
    </source>
</evidence>
<keyword evidence="6" id="KW-1133">Transmembrane helix</keyword>
<dbReference type="Pfam" id="PF13442">
    <property type="entry name" value="Cytochrome_CBB3"/>
    <property type="match status" value="1"/>
</dbReference>
<dbReference type="GO" id="GO:0046872">
    <property type="term" value="F:metal ion binding"/>
    <property type="evidence" value="ECO:0007669"/>
    <property type="project" value="UniProtKB-KW"/>
</dbReference>
<accession>A0A2W2BU47</accession>
<evidence type="ECO:0000313" key="10">
    <source>
        <dbReference type="Proteomes" id="UP000248745"/>
    </source>
</evidence>
<dbReference type="InterPro" id="IPR050597">
    <property type="entry name" value="Cytochrome_c_Oxidase_Subunit"/>
</dbReference>
<evidence type="ECO:0000313" key="9">
    <source>
        <dbReference type="EMBL" id="PZF71343.1"/>
    </source>
</evidence>
<evidence type="ECO:0000259" key="8">
    <source>
        <dbReference type="PROSITE" id="PS51007"/>
    </source>
</evidence>
<keyword evidence="10" id="KW-1185">Reference proteome</keyword>
<evidence type="ECO:0000256" key="2">
    <source>
        <dbReference type="ARBA" id="ARBA00022723"/>
    </source>
</evidence>
<dbReference type="InterPro" id="IPR009056">
    <property type="entry name" value="Cyt_c-like_dom"/>
</dbReference>
<dbReference type="InterPro" id="IPR036909">
    <property type="entry name" value="Cyt_c-like_dom_sf"/>
</dbReference>
<evidence type="ECO:0000256" key="4">
    <source>
        <dbReference type="PROSITE-ProRule" id="PRU00433"/>
    </source>
</evidence>
<feature type="domain" description="Cytochrome c" evidence="8">
    <location>
        <begin position="289"/>
        <end position="368"/>
    </location>
</feature>
<dbReference type="AlphaFoldDB" id="A0A2W2BU47"/>
<evidence type="ECO:0000256" key="6">
    <source>
        <dbReference type="SAM" id="Phobius"/>
    </source>
</evidence>
<dbReference type="InterPro" id="IPR032858">
    <property type="entry name" value="CcoP_N"/>
</dbReference>
<comment type="caution">
    <text evidence="9">The sequence shown here is derived from an EMBL/GenBank/DDBJ whole genome shotgun (WGS) entry which is preliminary data.</text>
</comment>
<protein>
    <recommendedName>
        <fullName evidence="8">Cytochrome c domain-containing protein</fullName>
    </recommendedName>
</protein>
<feature type="transmembrane region" description="Helical" evidence="6">
    <location>
        <begin position="49"/>
        <end position="72"/>
    </location>
</feature>
<keyword evidence="1 4" id="KW-0349">Heme</keyword>
<feature type="transmembrane region" description="Helical" evidence="6">
    <location>
        <begin position="142"/>
        <end position="163"/>
    </location>
</feature>
<evidence type="ECO:0000256" key="5">
    <source>
        <dbReference type="SAM" id="MobiDB-lite"/>
    </source>
</evidence>
<reference evidence="9 10" key="1">
    <citation type="submission" date="2018-06" db="EMBL/GenBank/DDBJ databases">
        <title>Mucibacter soli gen. nov., sp. nov., a new member of the family Chitinophagaceae producing mucin.</title>
        <authorList>
            <person name="Kim M.-K."/>
            <person name="Park S."/>
            <person name="Kim T.-S."/>
            <person name="Joung Y."/>
            <person name="Han J.-H."/>
            <person name="Kim S.B."/>
        </authorList>
    </citation>
    <scope>NUCLEOTIDE SEQUENCE [LARGE SCALE GENOMIC DNA]</scope>
    <source>
        <strain evidence="9 10">R1-15</strain>
    </source>
</reference>
<keyword evidence="2 4" id="KW-0479">Metal-binding</keyword>
<dbReference type="Pfam" id="PF14715">
    <property type="entry name" value="FixP_N"/>
    <property type="match status" value="1"/>
</dbReference>
<dbReference type="OrthoDB" id="9811281at2"/>
<dbReference type="Gene3D" id="1.10.760.10">
    <property type="entry name" value="Cytochrome c-like domain"/>
    <property type="match status" value="1"/>
</dbReference>
<keyword evidence="7" id="KW-0732">Signal</keyword>
<feature type="signal peptide" evidence="7">
    <location>
        <begin position="1"/>
        <end position="33"/>
    </location>
</feature>
<name>A0A2W2BU47_9BACT</name>
<dbReference type="SUPFAM" id="SSF46626">
    <property type="entry name" value="Cytochrome c"/>
    <property type="match status" value="1"/>
</dbReference>
<dbReference type="EMBL" id="QKTW01000025">
    <property type="protein sequence ID" value="PZF71343.1"/>
    <property type="molecule type" value="Genomic_DNA"/>
</dbReference>
<dbReference type="InterPro" id="IPR038414">
    <property type="entry name" value="CcoP_N_sf"/>
</dbReference>
<keyword evidence="6" id="KW-0472">Membrane</keyword>
<feature type="chain" id="PRO_5016039324" description="Cytochrome c domain-containing protein" evidence="7">
    <location>
        <begin position="34"/>
        <end position="401"/>
    </location>
</feature>